<organism evidence="2 3">
    <name type="scientific">Tumebacillus lacus</name>
    <dbReference type="NCBI Taxonomy" id="2995335"/>
    <lineage>
        <taxon>Bacteria</taxon>
        <taxon>Bacillati</taxon>
        <taxon>Bacillota</taxon>
        <taxon>Bacilli</taxon>
        <taxon>Bacillales</taxon>
        <taxon>Alicyclobacillaceae</taxon>
        <taxon>Tumebacillus</taxon>
    </lineage>
</organism>
<reference evidence="2 3" key="1">
    <citation type="submission" date="2022-11" db="EMBL/GenBank/DDBJ databases">
        <title>Study of microbial diversity in lake waters.</title>
        <authorList>
            <person name="Zhang J."/>
        </authorList>
    </citation>
    <scope>NUCLEOTIDE SEQUENCE [LARGE SCALE GENOMIC DNA]</scope>
    <source>
        <strain evidence="2 3">DT12</strain>
    </source>
</reference>
<gene>
    <name evidence="2" type="ORF">OS242_07225</name>
</gene>
<dbReference type="Proteomes" id="UP001208017">
    <property type="component" value="Unassembled WGS sequence"/>
</dbReference>
<dbReference type="EMBL" id="JAPMLT010000003">
    <property type="protein sequence ID" value="MCX7569752.1"/>
    <property type="molecule type" value="Genomic_DNA"/>
</dbReference>
<evidence type="ECO:0000259" key="1">
    <source>
        <dbReference type="Pfam" id="PF08486"/>
    </source>
</evidence>
<dbReference type="RefSeq" id="WP_267151005.1">
    <property type="nucleotide sequence ID" value="NZ_JAPMLT010000003.1"/>
</dbReference>
<keyword evidence="3" id="KW-1185">Reference proteome</keyword>
<proteinExistence type="predicted"/>
<feature type="domain" description="Sporulation stage II protein D amidase enhancer LytB N-terminal" evidence="1">
    <location>
        <begin position="61"/>
        <end position="145"/>
    </location>
</feature>
<comment type="caution">
    <text evidence="2">The sequence shown here is derived from an EMBL/GenBank/DDBJ whole genome shotgun (WGS) entry which is preliminary data.</text>
</comment>
<evidence type="ECO:0000313" key="3">
    <source>
        <dbReference type="Proteomes" id="UP001208017"/>
    </source>
</evidence>
<sequence length="214" mass="24596">MKKYVLAFLGIFLTAILVTASLVTPGQAAAKKHFLKTTPYPKAIRVAVRENNPWGHPDPRGRILYVKTYRFDDYLQNVLPNEWLPSWEDNSLRAGAIATKMFAWYHHLNPIKQSGFTFDVDNTVNFQAFVERTNQPETDAALKGTGHLAYVKKDGEIFELNYRAGYQGSPNAQYRNAQKMSQWGSQYWAERGKSPIEILQYYYEGRLLTRIPGR</sequence>
<dbReference type="InterPro" id="IPR013693">
    <property type="entry name" value="SpoIID/LytB_N"/>
</dbReference>
<name>A0ABT3X1U2_9BACL</name>
<protein>
    <recommendedName>
        <fullName evidence="1">Sporulation stage II protein D amidase enhancer LytB N-terminal domain-containing protein</fullName>
    </recommendedName>
</protein>
<accession>A0ABT3X1U2</accession>
<evidence type="ECO:0000313" key="2">
    <source>
        <dbReference type="EMBL" id="MCX7569752.1"/>
    </source>
</evidence>
<dbReference type="Pfam" id="PF08486">
    <property type="entry name" value="SpoIID"/>
    <property type="match status" value="1"/>
</dbReference>